<keyword evidence="2" id="KW-0723">Serine/threonine-protein kinase</keyword>
<evidence type="ECO:0000256" key="6">
    <source>
        <dbReference type="ARBA" id="ARBA00022737"/>
    </source>
</evidence>
<keyword evidence="8" id="KW-0418">Kinase</keyword>
<keyword evidence="5 14" id="KW-0732">Signal</keyword>
<feature type="transmembrane region" description="Helical" evidence="13">
    <location>
        <begin position="290"/>
        <end position="311"/>
    </location>
</feature>
<keyword evidence="3" id="KW-0808">Transferase</keyword>
<evidence type="ECO:0000256" key="12">
    <source>
        <dbReference type="ARBA" id="ARBA00023180"/>
    </source>
</evidence>
<evidence type="ECO:0000256" key="2">
    <source>
        <dbReference type="ARBA" id="ARBA00022527"/>
    </source>
</evidence>
<evidence type="ECO:0008006" key="19">
    <source>
        <dbReference type="Google" id="ProtNLM"/>
    </source>
</evidence>
<evidence type="ECO:0000256" key="13">
    <source>
        <dbReference type="SAM" id="Phobius"/>
    </source>
</evidence>
<sequence length="633" mass="70838">MAPLHLLLLHLFQAEAYLPQIIPTHYECNFSSNYTIPSPYKTNLDTLLSNLTETAAYSASLFYNNSVVKDSDAAYGLAQCRPDTSPDNCAVCLYRSVLSFSSNCPLSRSATAWFDNCFFRYSDHSFFSQLDDKPFIIKLNTGDISNSMVFSQRLKELMYEVTSKAPRNETRFASMSFESSTIGNIYGVAECTRDLTDVDCSTCLNHALPLVLQYVNRSGRAWLFSLNCYLRFDLDPILAGPPPLPPKQPNPTENGKCHYRSIYTYRKDQLSLEYISLLCAGNHNDSMRTVLTVALSLVVAIGLVSVIYLCLRKSRTVRKLVFLSDIQDETDLTSGETKWFELTTVREATDNFSDQSKLGQGGFGPVYKGTLKDGQEIAVKRLSASSGQGMQELRNEVIFVAKLQHRNLVKLLGCCLEDSEKLLVYEYLPNSSLDKILFNFGLAKHFALNETQGNTTRIAGTHGYMAPEYLMHGEFSPKSDVFSYGVLVLEIVTGQKNMGIVRCRPAAKLVDHVWKHWHEGTALELIDRRVGDGFPAEQVLRCMHVGLLCVQEDLNKRPSMASVVNMLSSYSTSLPMPSIPGFFTRSSTVMESDENSGDVDLQSVERWHTNGSTNNRAKLTSVNEISLSVMEPR</sequence>
<evidence type="ECO:0000256" key="9">
    <source>
        <dbReference type="ARBA" id="ARBA00022840"/>
    </source>
</evidence>
<dbReference type="EMBL" id="JAGGNH010000002">
    <property type="protein sequence ID" value="KAJ0980790.1"/>
    <property type="molecule type" value="Genomic_DNA"/>
</dbReference>
<feature type="domain" description="Gnk2-homologous" evidence="16">
    <location>
        <begin position="22"/>
        <end position="126"/>
    </location>
</feature>
<dbReference type="GO" id="GO:0004674">
    <property type="term" value="F:protein serine/threonine kinase activity"/>
    <property type="evidence" value="ECO:0007669"/>
    <property type="project" value="UniProtKB-KW"/>
</dbReference>
<dbReference type="OrthoDB" id="688481at2759"/>
<dbReference type="Gene3D" id="1.10.510.10">
    <property type="entry name" value="Transferase(Phosphotransferase) domain 1"/>
    <property type="match status" value="1"/>
</dbReference>
<evidence type="ECO:0000256" key="3">
    <source>
        <dbReference type="ARBA" id="ARBA00022679"/>
    </source>
</evidence>
<keyword evidence="10 13" id="KW-1133">Transmembrane helix</keyword>
<dbReference type="PROSITE" id="PS50011">
    <property type="entry name" value="PROTEIN_KINASE_DOM"/>
    <property type="match status" value="1"/>
</dbReference>
<evidence type="ECO:0000256" key="7">
    <source>
        <dbReference type="ARBA" id="ARBA00022741"/>
    </source>
</evidence>
<dbReference type="InterPro" id="IPR038408">
    <property type="entry name" value="GNK2_sf"/>
</dbReference>
<evidence type="ECO:0000256" key="5">
    <source>
        <dbReference type="ARBA" id="ARBA00022729"/>
    </source>
</evidence>
<comment type="caution">
    <text evidence="17">The sequence shown here is derived from an EMBL/GenBank/DDBJ whole genome shotgun (WGS) entry which is preliminary data.</text>
</comment>
<dbReference type="InterPro" id="IPR001245">
    <property type="entry name" value="Ser-Thr/Tyr_kinase_cat_dom"/>
</dbReference>
<dbReference type="AlphaFoldDB" id="A0A9D5HL25"/>
<reference evidence="17" key="2">
    <citation type="journal article" date="2022" name="Hortic Res">
        <title>The genome of Dioscorea zingiberensis sheds light on the biosynthesis, origin and evolution of the medicinally important diosgenin saponins.</title>
        <authorList>
            <person name="Li Y."/>
            <person name="Tan C."/>
            <person name="Li Z."/>
            <person name="Guo J."/>
            <person name="Li S."/>
            <person name="Chen X."/>
            <person name="Wang C."/>
            <person name="Dai X."/>
            <person name="Yang H."/>
            <person name="Song W."/>
            <person name="Hou L."/>
            <person name="Xu J."/>
            <person name="Tong Z."/>
            <person name="Xu A."/>
            <person name="Yuan X."/>
            <person name="Wang W."/>
            <person name="Yang Q."/>
            <person name="Chen L."/>
            <person name="Sun Z."/>
            <person name="Wang K."/>
            <person name="Pan B."/>
            <person name="Chen J."/>
            <person name="Bao Y."/>
            <person name="Liu F."/>
            <person name="Qi X."/>
            <person name="Gang D.R."/>
            <person name="Wen J."/>
            <person name="Li J."/>
        </authorList>
    </citation>
    <scope>NUCLEOTIDE SEQUENCE</scope>
    <source>
        <strain evidence="17">Dzin_1.0</strain>
    </source>
</reference>
<feature type="domain" description="Protein kinase" evidence="15">
    <location>
        <begin position="352"/>
        <end position="633"/>
    </location>
</feature>
<keyword evidence="7" id="KW-0547">Nucleotide-binding</keyword>
<evidence type="ECO:0000313" key="18">
    <source>
        <dbReference type="Proteomes" id="UP001085076"/>
    </source>
</evidence>
<evidence type="ECO:0000256" key="10">
    <source>
        <dbReference type="ARBA" id="ARBA00022989"/>
    </source>
</evidence>
<dbReference type="CDD" id="cd23509">
    <property type="entry name" value="Gnk2-like"/>
    <property type="match status" value="2"/>
</dbReference>
<dbReference type="FunFam" id="3.30.200.20:FF:000142">
    <property type="entry name" value="Cysteine-rich receptor-like protein kinase 10"/>
    <property type="match status" value="1"/>
</dbReference>
<keyword evidence="4 13" id="KW-0812">Transmembrane</keyword>
<accession>A0A9D5HL25</accession>
<dbReference type="InterPro" id="IPR002902">
    <property type="entry name" value="GNK2"/>
</dbReference>
<keyword evidence="18" id="KW-1185">Reference proteome</keyword>
<evidence type="ECO:0000259" key="15">
    <source>
        <dbReference type="PROSITE" id="PS50011"/>
    </source>
</evidence>
<organism evidence="17 18">
    <name type="scientific">Dioscorea zingiberensis</name>
    <dbReference type="NCBI Taxonomy" id="325984"/>
    <lineage>
        <taxon>Eukaryota</taxon>
        <taxon>Viridiplantae</taxon>
        <taxon>Streptophyta</taxon>
        <taxon>Embryophyta</taxon>
        <taxon>Tracheophyta</taxon>
        <taxon>Spermatophyta</taxon>
        <taxon>Magnoliopsida</taxon>
        <taxon>Liliopsida</taxon>
        <taxon>Dioscoreales</taxon>
        <taxon>Dioscoreaceae</taxon>
        <taxon>Dioscorea</taxon>
    </lineage>
</organism>
<dbReference type="Pfam" id="PF07714">
    <property type="entry name" value="PK_Tyr_Ser-Thr"/>
    <property type="match status" value="2"/>
</dbReference>
<dbReference type="InterPro" id="IPR011009">
    <property type="entry name" value="Kinase-like_dom_sf"/>
</dbReference>
<evidence type="ECO:0000256" key="8">
    <source>
        <dbReference type="ARBA" id="ARBA00022777"/>
    </source>
</evidence>
<dbReference type="PANTHER" id="PTHR27002:SF181">
    <property type="entry name" value="RECEPTOR-LIKE SERINE_THREONINE-PROTEIN KINASE"/>
    <property type="match status" value="1"/>
</dbReference>
<dbReference type="Gene3D" id="3.30.430.20">
    <property type="entry name" value="Gnk2 domain, C-X8-C-X2-C motif"/>
    <property type="match status" value="2"/>
</dbReference>
<gene>
    <name evidence="17" type="ORF">J5N97_009045</name>
</gene>
<feature type="chain" id="PRO_5039484008" description="Cysteine-rich receptor-like protein kinase 10" evidence="14">
    <location>
        <begin position="17"/>
        <end position="633"/>
    </location>
</feature>
<dbReference type="Gene3D" id="3.30.200.20">
    <property type="entry name" value="Phosphorylase Kinase, domain 1"/>
    <property type="match status" value="1"/>
</dbReference>
<proteinExistence type="predicted"/>
<dbReference type="InterPro" id="IPR000719">
    <property type="entry name" value="Prot_kinase_dom"/>
</dbReference>
<evidence type="ECO:0000256" key="11">
    <source>
        <dbReference type="ARBA" id="ARBA00023136"/>
    </source>
</evidence>
<dbReference type="PANTHER" id="PTHR27002">
    <property type="entry name" value="RECEPTOR-LIKE SERINE/THREONINE-PROTEIN KINASE SD1-8"/>
    <property type="match status" value="1"/>
</dbReference>
<evidence type="ECO:0000256" key="1">
    <source>
        <dbReference type="ARBA" id="ARBA00004167"/>
    </source>
</evidence>
<feature type="signal peptide" evidence="14">
    <location>
        <begin position="1"/>
        <end position="16"/>
    </location>
</feature>
<keyword evidence="12" id="KW-0325">Glycoprotein</keyword>
<feature type="domain" description="Gnk2-homologous" evidence="16">
    <location>
        <begin position="132"/>
        <end position="237"/>
    </location>
</feature>
<dbReference type="Pfam" id="PF01657">
    <property type="entry name" value="Stress-antifung"/>
    <property type="match status" value="2"/>
</dbReference>
<keyword evidence="6" id="KW-0677">Repeat</keyword>
<dbReference type="GO" id="GO:0005524">
    <property type="term" value="F:ATP binding"/>
    <property type="evidence" value="ECO:0007669"/>
    <property type="project" value="UniProtKB-KW"/>
</dbReference>
<reference evidence="17" key="1">
    <citation type="submission" date="2021-03" db="EMBL/GenBank/DDBJ databases">
        <authorList>
            <person name="Li Z."/>
            <person name="Yang C."/>
        </authorList>
    </citation>
    <scope>NUCLEOTIDE SEQUENCE</scope>
    <source>
        <strain evidence="17">Dzin_1.0</strain>
        <tissue evidence="17">Leaf</tissue>
    </source>
</reference>
<dbReference type="GO" id="GO:0005886">
    <property type="term" value="C:plasma membrane"/>
    <property type="evidence" value="ECO:0007669"/>
    <property type="project" value="TreeGrafter"/>
</dbReference>
<name>A0A9D5HL25_9LILI</name>
<dbReference type="Proteomes" id="UP001085076">
    <property type="component" value="Miscellaneous, Linkage group lg02"/>
</dbReference>
<evidence type="ECO:0000313" key="17">
    <source>
        <dbReference type="EMBL" id="KAJ0980790.1"/>
    </source>
</evidence>
<keyword evidence="11 13" id="KW-0472">Membrane</keyword>
<dbReference type="PROSITE" id="PS51473">
    <property type="entry name" value="GNK2"/>
    <property type="match status" value="2"/>
</dbReference>
<evidence type="ECO:0000256" key="4">
    <source>
        <dbReference type="ARBA" id="ARBA00022692"/>
    </source>
</evidence>
<protein>
    <recommendedName>
        <fullName evidence="19">Cysteine-rich receptor-like protein kinase 10</fullName>
    </recommendedName>
</protein>
<keyword evidence="9" id="KW-0067">ATP-binding</keyword>
<dbReference type="SUPFAM" id="SSF56112">
    <property type="entry name" value="Protein kinase-like (PK-like)"/>
    <property type="match status" value="1"/>
</dbReference>
<evidence type="ECO:0000256" key="14">
    <source>
        <dbReference type="SAM" id="SignalP"/>
    </source>
</evidence>
<comment type="subcellular location">
    <subcellularLocation>
        <location evidence="1">Membrane</location>
        <topology evidence="1">Single-pass membrane protein</topology>
    </subcellularLocation>
</comment>
<evidence type="ECO:0000259" key="16">
    <source>
        <dbReference type="PROSITE" id="PS51473"/>
    </source>
</evidence>